<gene>
    <name evidence="2" type="ORF">APLA_LOCUS8704</name>
</gene>
<organism evidence="2 3">
    <name type="scientific">Arctia plantaginis</name>
    <name type="common">Wood tiger moth</name>
    <name type="synonym">Phalaena plantaginis</name>
    <dbReference type="NCBI Taxonomy" id="874455"/>
    <lineage>
        <taxon>Eukaryota</taxon>
        <taxon>Metazoa</taxon>
        <taxon>Ecdysozoa</taxon>
        <taxon>Arthropoda</taxon>
        <taxon>Hexapoda</taxon>
        <taxon>Insecta</taxon>
        <taxon>Pterygota</taxon>
        <taxon>Neoptera</taxon>
        <taxon>Endopterygota</taxon>
        <taxon>Lepidoptera</taxon>
        <taxon>Glossata</taxon>
        <taxon>Ditrysia</taxon>
        <taxon>Noctuoidea</taxon>
        <taxon>Erebidae</taxon>
        <taxon>Arctiinae</taxon>
        <taxon>Arctia</taxon>
    </lineage>
</organism>
<accession>A0A8S1A5A3</accession>
<dbReference type="InterPro" id="IPR029063">
    <property type="entry name" value="SAM-dependent_MTases_sf"/>
</dbReference>
<evidence type="ECO:0000313" key="2">
    <source>
        <dbReference type="EMBL" id="CAB3241541.1"/>
    </source>
</evidence>
<proteinExistence type="predicted"/>
<reference evidence="2 3" key="1">
    <citation type="submission" date="2020-04" db="EMBL/GenBank/DDBJ databases">
        <authorList>
            <person name="Wallbank WR R."/>
            <person name="Pardo Diaz C."/>
            <person name="Kozak K."/>
            <person name="Martin S."/>
            <person name="Jiggins C."/>
            <person name="Moest M."/>
            <person name="Warren A I."/>
            <person name="Byers J.R.P. K."/>
            <person name="Montejo-Kovacevich G."/>
            <person name="Yen C E."/>
        </authorList>
    </citation>
    <scope>NUCLEOTIDE SEQUENCE [LARGE SCALE GENOMIC DNA]</scope>
</reference>
<dbReference type="Pfam" id="PF13679">
    <property type="entry name" value="Methyltransf_32"/>
    <property type="match status" value="1"/>
</dbReference>
<name>A0A8S1A5A3_ARCPL</name>
<dbReference type="PANTHER" id="PTHR12496:SF0">
    <property type="entry name" value="METHYLTRANSFERASE DOMAIN-CONTAINING PROTEIN"/>
    <property type="match status" value="1"/>
</dbReference>
<comment type="caution">
    <text evidence="2">The sequence shown here is derived from an EMBL/GenBank/DDBJ whole genome shotgun (WGS) entry which is preliminary data.</text>
</comment>
<dbReference type="InterPro" id="IPR025714">
    <property type="entry name" value="Methyltranfer_dom"/>
</dbReference>
<dbReference type="AlphaFoldDB" id="A0A8S1A5A3"/>
<dbReference type="Proteomes" id="UP000494106">
    <property type="component" value="Unassembled WGS sequence"/>
</dbReference>
<dbReference type="OrthoDB" id="10258156at2759"/>
<dbReference type="SUPFAM" id="SSF53335">
    <property type="entry name" value="S-adenosyl-L-methionine-dependent methyltransferases"/>
    <property type="match status" value="1"/>
</dbReference>
<keyword evidence="3" id="KW-1185">Reference proteome</keyword>
<evidence type="ECO:0000259" key="1">
    <source>
        <dbReference type="Pfam" id="PF13679"/>
    </source>
</evidence>
<dbReference type="PANTHER" id="PTHR12496">
    <property type="entry name" value="CGI-41 METHYLTRANSFERASE"/>
    <property type="match status" value="1"/>
</dbReference>
<evidence type="ECO:0000313" key="3">
    <source>
        <dbReference type="Proteomes" id="UP000494106"/>
    </source>
</evidence>
<dbReference type="EMBL" id="CADEBC010000511">
    <property type="protein sequence ID" value="CAB3241541.1"/>
    <property type="molecule type" value="Genomic_DNA"/>
</dbReference>
<dbReference type="InterPro" id="IPR052220">
    <property type="entry name" value="METTL25"/>
</dbReference>
<feature type="domain" description="Methyltransferase" evidence="1">
    <location>
        <begin position="101"/>
        <end position="243"/>
    </location>
</feature>
<sequence length="435" mass="50706">MSLPKDFESSEEYFTECLKFFEEYQYLYNTSNVEILLHNVLDKIDLNAEDIDVFGDNIDLAAISDDYLIKLFSKLKKLQVFHKDFLQDEVEYNIDVPLSIKKKHEIMYLAKEINEICGNINCDVIVDFGSGLGYLDQLLFETTNYKVLGIECNERHYVGAKKRQRKYHENSLQNVKYVKHTIKGDSHEKIKFFLTEKFQNLDKFCITGLHACADLTIDAINIFFEMEKAKAIAIMPCCYHKMIETNGHFKNFPISSTLKNVYERWEGDVKMNVPFLRLAAQPPRVEEQLQDLIFNLLSRAVLQVYASKHNYKLKRNRRKPVKTKTMDNNFDQYVQNSIESGFTLTPTVPLSEDQENPTFNVEDLKSMWANISSVTFKKAAIYILLQNHLQPVMENFVLYDRLVYLKENGVNNCSFKKILNEKISPRCLALVAYKS</sequence>
<protein>
    <recommendedName>
        <fullName evidence="1">Methyltransferase domain-containing protein</fullName>
    </recommendedName>
</protein>